<dbReference type="SUPFAM" id="SSF53901">
    <property type="entry name" value="Thiolase-like"/>
    <property type="match status" value="1"/>
</dbReference>
<dbReference type="CDD" id="cd00830">
    <property type="entry name" value="KAS_III"/>
    <property type="match status" value="1"/>
</dbReference>
<comment type="pathway">
    <text evidence="1">Lipid metabolism.</text>
</comment>
<feature type="domain" description="Beta-ketoacyl-[acyl-carrier-protein] synthase III C-terminal" evidence="8">
    <location>
        <begin position="224"/>
        <end position="312"/>
    </location>
</feature>
<evidence type="ECO:0000256" key="4">
    <source>
        <dbReference type="ARBA" id="ARBA00022679"/>
    </source>
</evidence>
<evidence type="ECO:0000259" key="9">
    <source>
        <dbReference type="Pfam" id="PF08545"/>
    </source>
</evidence>
<evidence type="ECO:0000313" key="10">
    <source>
        <dbReference type="EMBL" id="CAB4939077.1"/>
    </source>
</evidence>
<evidence type="ECO:0000256" key="6">
    <source>
        <dbReference type="ARBA" id="ARBA00023098"/>
    </source>
</evidence>
<dbReference type="Pfam" id="PF08545">
    <property type="entry name" value="ACP_syn_III"/>
    <property type="match status" value="1"/>
</dbReference>
<proteinExistence type="inferred from homology"/>
<dbReference type="AlphaFoldDB" id="A0A6J7J8R4"/>
<feature type="domain" description="Beta-ketoacyl-[acyl-carrier-protein] synthase III N-terminal" evidence="9">
    <location>
        <begin position="111"/>
        <end position="186"/>
    </location>
</feature>
<keyword evidence="6" id="KW-0443">Lipid metabolism</keyword>
<dbReference type="EMBL" id="CAFBNC010000054">
    <property type="protein sequence ID" value="CAB4939077.1"/>
    <property type="molecule type" value="Genomic_DNA"/>
</dbReference>
<dbReference type="Pfam" id="PF08541">
    <property type="entry name" value="ACP_syn_III_C"/>
    <property type="match status" value="1"/>
</dbReference>
<gene>
    <name evidence="10" type="ORF">UFOPK3733_01172</name>
</gene>
<evidence type="ECO:0000259" key="8">
    <source>
        <dbReference type="Pfam" id="PF08541"/>
    </source>
</evidence>
<keyword evidence="4" id="KW-0808">Transferase</keyword>
<evidence type="ECO:0000256" key="7">
    <source>
        <dbReference type="ARBA" id="ARBA00023160"/>
    </source>
</evidence>
<dbReference type="InterPro" id="IPR013751">
    <property type="entry name" value="ACP_syn_III_N"/>
</dbReference>
<dbReference type="GO" id="GO:0006633">
    <property type="term" value="P:fatty acid biosynthetic process"/>
    <property type="evidence" value="ECO:0007669"/>
    <property type="project" value="UniProtKB-KW"/>
</dbReference>
<evidence type="ECO:0000256" key="5">
    <source>
        <dbReference type="ARBA" id="ARBA00022832"/>
    </source>
</evidence>
<reference evidence="10" key="1">
    <citation type="submission" date="2020-05" db="EMBL/GenBank/DDBJ databases">
        <authorList>
            <person name="Chiriac C."/>
            <person name="Salcher M."/>
            <person name="Ghai R."/>
            <person name="Kavagutti S V."/>
        </authorList>
    </citation>
    <scope>NUCLEOTIDE SEQUENCE</scope>
</reference>
<dbReference type="InterPro" id="IPR016039">
    <property type="entry name" value="Thiolase-like"/>
</dbReference>
<keyword evidence="5" id="KW-0276">Fatty acid metabolism</keyword>
<protein>
    <submittedName>
        <fullName evidence="10">Unannotated protein</fullName>
    </submittedName>
</protein>
<dbReference type="GO" id="GO:0004315">
    <property type="term" value="F:3-oxoacyl-[acyl-carrier-protein] synthase activity"/>
    <property type="evidence" value="ECO:0007669"/>
    <property type="project" value="InterPro"/>
</dbReference>
<evidence type="ECO:0000256" key="2">
    <source>
        <dbReference type="ARBA" id="ARBA00008642"/>
    </source>
</evidence>
<dbReference type="NCBIfam" id="TIGR00747">
    <property type="entry name" value="fabH"/>
    <property type="match status" value="1"/>
</dbReference>
<keyword evidence="3" id="KW-0444">Lipid biosynthesis</keyword>
<dbReference type="HAMAP" id="MF_01815">
    <property type="entry name" value="FabH"/>
    <property type="match status" value="1"/>
</dbReference>
<accession>A0A6J7J8R4</accession>
<dbReference type="PANTHER" id="PTHR43091:SF1">
    <property type="entry name" value="BETA-KETOACYL-[ACYL-CARRIER-PROTEIN] SYNTHASE III, CHLOROPLASTIC"/>
    <property type="match status" value="1"/>
</dbReference>
<dbReference type="InterPro" id="IPR004655">
    <property type="entry name" value="FabH"/>
</dbReference>
<dbReference type="PANTHER" id="PTHR43091">
    <property type="entry name" value="3-OXOACYL-[ACYL-CARRIER-PROTEIN] SYNTHASE"/>
    <property type="match status" value="1"/>
</dbReference>
<dbReference type="NCBIfam" id="NF006829">
    <property type="entry name" value="PRK09352.1"/>
    <property type="match status" value="1"/>
</dbReference>
<sequence>MTTQRQSGSGATITGWGTALPDTIVTNADFEARLDTTDAWITERTGIRERRHGSTTAALAVQAGRAALDMAGLTGADIDFVLLATTSPDYQIPSTASQVQEELDIAGGACDINAACSGFVYGLVQAHGLIAMGLRRVLLIGAETLSRVTDQEDRNTAILFGDGAGAVVLESSDHDQLLAFDLGSDGSARTLLDAPIGGFIRMNGKEVFRRAVTVMVDSARASMADAGITAEDLALVVPHQANIRIIEAACSRLDVTADRVATVLHETGNTSSASIPLALVRALDDGRIAQDDLVLLVGFGAGMSWASAVLRWTGRLPEGRS</sequence>
<dbReference type="Gene3D" id="3.40.47.10">
    <property type="match status" value="1"/>
</dbReference>
<organism evidence="10">
    <name type="scientific">freshwater metagenome</name>
    <dbReference type="NCBI Taxonomy" id="449393"/>
    <lineage>
        <taxon>unclassified sequences</taxon>
        <taxon>metagenomes</taxon>
        <taxon>ecological metagenomes</taxon>
    </lineage>
</organism>
<keyword evidence="7" id="KW-0275">Fatty acid biosynthesis</keyword>
<dbReference type="InterPro" id="IPR013747">
    <property type="entry name" value="ACP_syn_III_C"/>
</dbReference>
<evidence type="ECO:0000256" key="3">
    <source>
        <dbReference type="ARBA" id="ARBA00022516"/>
    </source>
</evidence>
<evidence type="ECO:0000256" key="1">
    <source>
        <dbReference type="ARBA" id="ARBA00005189"/>
    </source>
</evidence>
<comment type="similarity">
    <text evidence="2">Belongs to the thiolase-like superfamily. FabH family.</text>
</comment>
<name>A0A6J7J8R4_9ZZZZ</name>